<dbReference type="CDD" id="cd02955">
    <property type="entry name" value="SSP411"/>
    <property type="match status" value="1"/>
</dbReference>
<dbReference type="Pfam" id="PF03190">
    <property type="entry name" value="Thioredox_DsbH"/>
    <property type="match status" value="1"/>
</dbReference>
<dbReference type="Proteomes" id="UP000005408">
    <property type="component" value="Unassembled WGS sequence"/>
</dbReference>
<dbReference type="AlphaFoldDB" id="A0A8W8L061"/>
<evidence type="ECO:0000259" key="1">
    <source>
        <dbReference type="Pfam" id="PF03190"/>
    </source>
</evidence>
<dbReference type="EnsemblMetazoa" id="G25320.10">
    <property type="protein sequence ID" value="G25320.10:cds"/>
    <property type="gene ID" value="G25320"/>
</dbReference>
<dbReference type="PANTHER" id="PTHR42899:SF1">
    <property type="entry name" value="SPERMATOGENESIS-ASSOCIATED PROTEIN 20"/>
    <property type="match status" value="1"/>
</dbReference>
<evidence type="ECO:0000313" key="3">
    <source>
        <dbReference type="Proteomes" id="UP000005408"/>
    </source>
</evidence>
<organism evidence="2 3">
    <name type="scientific">Magallana gigas</name>
    <name type="common">Pacific oyster</name>
    <name type="synonym">Crassostrea gigas</name>
    <dbReference type="NCBI Taxonomy" id="29159"/>
    <lineage>
        <taxon>Eukaryota</taxon>
        <taxon>Metazoa</taxon>
        <taxon>Spiralia</taxon>
        <taxon>Lophotrochozoa</taxon>
        <taxon>Mollusca</taxon>
        <taxon>Bivalvia</taxon>
        <taxon>Autobranchia</taxon>
        <taxon>Pteriomorphia</taxon>
        <taxon>Ostreida</taxon>
        <taxon>Ostreoidea</taxon>
        <taxon>Ostreidae</taxon>
        <taxon>Magallana</taxon>
    </lineage>
</organism>
<reference evidence="2" key="1">
    <citation type="submission" date="2022-08" db="UniProtKB">
        <authorList>
            <consortium name="EnsemblMetazoa"/>
        </authorList>
    </citation>
    <scope>IDENTIFICATION</scope>
    <source>
        <strain evidence="2">05x7-T-G4-1.051#20</strain>
    </source>
</reference>
<dbReference type="SUPFAM" id="SSF48208">
    <property type="entry name" value="Six-hairpin glycosidases"/>
    <property type="match status" value="1"/>
</dbReference>
<dbReference type="InterPro" id="IPR008928">
    <property type="entry name" value="6-hairpin_glycosidase_sf"/>
</dbReference>
<dbReference type="SUPFAM" id="SSF52833">
    <property type="entry name" value="Thioredoxin-like"/>
    <property type="match status" value="1"/>
</dbReference>
<dbReference type="Gene3D" id="3.40.30.10">
    <property type="entry name" value="Glutaredoxin"/>
    <property type="match status" value="1"/>
</dbReference>
<dbReference type="GO" id="GO:0005975">
    <property type="term" value="P:carbohydrate metabolic process"/>
    <property type="evidence" value="ECO:0007669"/>
    <property type="project" value="InterPro"/>
</dbReference>
<proteinExistence type="predicted"/>
<dbReference type="Gene3D" id="1.50.10.20">
    <property type="match status" value="1"/>
</dbReference>
<keyword evidence="3" id="KW-1185">Reference proteome</keyword>
<name>A0A8W8L061_MAGGI</name>
<dbReference type="PIRSF" id="PIRSF006402">
    <property type="entry name" value="UCP006402_thioredoxin"/>
    <property type="match status" value="1"/>
</dbReference>
<feature type="domain" description="Spermatogenesis-associated protein 20-like TRX" evidence="1">
    <location>
        <begin position="58"/>
        <end position="219"/>
    </location>
</feature>
<protein>
    <recommendedName>
        <fullName evidence="1">Spermatogenesis-associated protein 20-like TRX domain-containing protein</fullName>
    </recommendedName>
</protein>
<evidence type="ECO:0000313" key="2">
    <source>
        <dbReference type="EnsemblMetazoa" id="G25320.10:cds"/>
    </source>
</evidence>
<dbReference type="OMA" id="PFYFGTY"/>
<dbReference type="InterPro" id="IPR004879">
    <property type="entry name" value="Ssp411-like_TRX"/>
</dbReference>
<accession>A0A8W8L061</accession>
<sequence length="782" mass="88841">MQRLKHLRWLLSHVISRRVNGVKCFGSSLFGVKQHQFFLSSRAMASGGVTSKSNEKRNRLSKELSPYLLQHASNPVDWYPWGQEAFDKAKLENKLIFLSVGYSTCHWCHVMERESFENEEIGRILNENFVSIKVDREERPDVDRVYMTFIQATVGGGGWPMSVWLTPELKPLFGGTYFPPDDRYYGRPGFKTVLTSLAEQWKTKGPVLKEQSSVILRTLQEGTSASEAPGQSLPDVKDCTEKLYYQLERSFDQEDGGFSKEPKFPQPVNFNFLFRLYAKYKDSFSDMANSSLEMATFTLNKMAKGGIFDHISKGFHRYSTDAVWHVPHFEKMLYDQGQLLFSYAEAYQITKQDEFAEVVRDIAEYTMRDLLNPCGGFYSAEDADSLPTAESPEKKEGAFCVWTYQQIQDILQEKVKDNLSLAQIFCYHFNIKEKGNVNPMQDPHDELLNQNVLIVKDSVEETAQKFSLNPVEVKDVLEKCRTLLYKERQNRPRPHLDDKIVAAWNGLMISGLSKAGQALGESLFVDQAVKTASFLQSHMYDKTSSTLYRTSYVEKDSISTGSSPIEGFVDDYAYVIRGLLDLYEVCQDEQWVQWAEELQERQNALFWDSEGGAYFSNSGRDASIVLRLKDDQDGAEPCPNSVSVSNLVRLGALLNNQDYTEKAVTILKVFYERLTKIPIAIPEMVCGLILLQDTPKQIVLVGDPNSDDLTALKNCVAKHYLPNKITITCDGTSDKFMKAKLEFLNSLTKKDGKATAYVCENYTCDLPVTSVADLERVLKVNP</sequence>
<dbReference type="InterPro" id="IPR036249">
    <property type="entry name" value="Thioredoxin-like_sf"/>
</dbReference>
<dbReference type="PANTHER" id="PTHR42899">
    <property type="entry name" value="SPERMATOGENESIS-ASSOCIATED PROTEIN 20"/>
    <property type="match status" value="1"/>
</dbReference>
<dbReference type="OrthoDB" id="1923667at2759"/>
<dbReference type="InterPro" id="IPR024705">
    <property type="entry name" value="Ssp411"/>
</dbReference>